<dbReference type="Gene3D" id="3.90.79.10">
    <property type="entry name" value="Nucleoside Triphosphate Pyrophosphohydrolase"/>
    <property type="match status" value="1"/>
</dbReference>
<reference evidence="9" key="1">
    <citation type="journal article" date="2019" name="Int. J. Syst. Evol. Microbiol.">
        <title>The Global Catalogue of Microorganisms (GCM) 10K type strain sequencing project: providing services to taxonomists for standard genome sequencing and annotation.</title>
        <authorList>
            <consortium name="The Broad Institute Genomics Platform"/>
            <consortium name="The Broad Institute Genome Sequencing Center for Infectious Disease"/>
            <person name="Wu L."/>
            <person name="Ma J."/>
        </authorList>
    </citation>
    <scope>NUCLEOTIDE SEQUENCE [LARGE SCALE GENOMIC DNA]</scope>
    <source>
        <strain evidence="9">KCTC 32465</strain>
    </source>
</reference>
<dbReference type="SUPFAM" id="SSF55811">
    <property type="entry name" value="Nudix"/>
    <property type="match status" value="1"/>
</dbReference>
<name>A0ABQ3CZC8_9RHOB</name>
<evidence type="ECO:0000256" key="3">
    <source>
        <dbReference type="ARBA" id="ARBA00022723"/>
    </source>
</evidence>
<dbReference type="Proteomes" id="UP000634455">
    <property type="component" value="Unassembled WGS sequence"/>
</dbReference>
<keyword evidence="4" id="KW-0378">Hydrolase</keyword>
<dbReference type="Pfam" id="PF00293">
    <property type="entry name" value="NUDIX"/>
    <property type="match status" value="1"/>
</dbReference>
<dbReference type="InterPro" id="IPR015797">
    <property type="entry name" value="NUDIX_hydrolase-like_dom_sf"/>
</dbReference>
<evidence type="ECO:0000259" key="7">
    <source>
        <dbReference type="PROSITE" id="PS51462"/>
    </source>
</evidence>
<sequence>MDHLQQTEMKLRAALGKAAPIALTTDFDLHPELRPPNPKLRDAAVLVPIHRENDHWSVILTKRSSALKHHPGQIAFPGGKVDKSDGTTLNAALREANEEIGLPPSSVEILGTLPQHQTITAFMVTPYVGLITDPIEYRREVGEVAEIFTVPLNHLLNPNSFQIQGRRWNGQDRKYFTVPYGPYYIWGATARMLRMLAHVMEKSDAY</sequence>
<proteinExistence type="predicted"/>
<comment type="cofactor">
    <cofactor evidence="1">
        <name>Mn(2+)</name>
        <dbReference type="ChEBI" id="CHEBI:29035"/>
    </cofactor>
</comment>
<keyword evidence="5" id="KW-0460">Magnesium</keyword>
<comment type="cofactor">
    <cofactor evidence="2">
        <name>Mg(2+)</name>
        <dbReference type="ChEBI" id="CHEBI:18420"/>
    </cofactor>
</comment>
<evidence type="ECO:0000256" key="4">
    <source>
        <dbReference type="ARBA" id="ARBA00022801"/>
    </source>
</evidence>
<organism evidence="8 9">
    <name type="scientific">Paramylibacter ulvae</name>
    <dbReference type="NCBI Taxonomy" id="1651968"/>
    <lineage>
        <taxon>Bacteria</taxon>
        <taxon>Pseudomonadati</taxon>
        <taxon>Pseudomonadota</taxon>
        <taxon>Alphaproteobacteria</taxon>
        <taxon>Rhodobacterales</taxon>
        <taxon>Paracoccaceae</taxon>
        <taxon>Paramylibacter</taxon>
    </lineage>
</organism>
<dbReference type="PANTHER" id="PTHR12992">
    <property type="entry name" value="NUDIX HYDROLASE"/>
    <property type="match status" value="1"/>
</dbReference>
<evidence type="ECO:0000313" key="8">
    <source>
        <dbReference type="EMBL" id="GHA49145.1"/>
    </source>
</evidence>
<evidence type="ECO:0000256" key="5">
    <source>
        <dbReference type="ARBA" id="ARBA00022842"/>
    </source>
</evidence>
<feature type="domain" description="Nudix hydrolase" evidence="7">
    <location>
        <begin position="40"/>
        <end position="176"/>
    </location>
</feature>
<dbReference type="EMBL" id="BMZF01000002">
    <property type="protein sequence ID" value="GHA49145.1"/>
    <property type="molecule type" value="Genomic_DNA"/>
</dbReference>
<dbReference type="PANTHER" id="PTHR12992:SF11">
    <property type="entry name" value="MITOCHONDRIAL COENZYME A DIPHOSPHATASE NUDT8"/>
    <property type="match status" value="1"/>
</dbReference>
<dbReference type="NCBIfam" id="NF007980">
    <property type="entry name" value="PRK10707.1"/>
    <property type="match status" value="1"/>
</dbReference>
<evidence type="ECO:0000256" key="6">
    <source>
        <dbReference type="ARBA" id="ARBA00023211"/>
    </source>
</evidence>
<evidence type="ECO:0000256" key="2">
    <source>
        <dbReference type="ARBA" id="ARBA00001946"/>
    </source>
</evidence>
<dbReference type="InterPro" id="IPR045121">
    <property type="entry name" value="CoAse"/>
</dbReference>
<keyword evidence="3" id="KW-0479">Metal-binding</keyword>
<dbReference type="InterPro" id="IPR000086">
    <property type="entry name" value="NUDIX_hydrolase_dom"/>
</dbReference>
<dbReference type="PROSITE" id="PS51462">
    <property type="entry name" value="NUDIX"/>
    <property type="match status" value="1"/>
</dbReference>
<gene>
    <name evidence="8" type="ORF">GCM10008927_12910</name>
</gene>
<accession>A0ABQ3CZC8</accession>
<evidence type="ECO:0000256" key="1">
    <source>
        <dbReference type="ARBA" id="ARBA00001936"/>
    </source>
</evidence>
<protein>
    <submittedName>
        <fullName evidence="8">Coenzyme A pyrophosphatase</fullName>
    </submittedName>
</protein>
<comment type="caution">
    <text evidence="8">The sequence shown here is derived from an EMBL/GenBank/DDBJ whole genome shotgun (WGS) entry which is preliminary data.</text>
</comment>
<dbReference type="CDD" id="cd03426">
    <property type="entry name" value="NUDIX_CoAse_Nudt7"/>
    <property type="match status" value="1"/>
</dbReference>
<evidence type="ECO:0000313" key="9">
    <source>
        <dbReference type="Proteomes" id="UP000634455"/>
    </source>
</evidence>
<keyword evidence="6" id="KW-0464">Manganese</keyword>
<keyword evidence="9" id="KW-1185">Reference proteome</keyword>